<dbReference type="EMBL" id="CP001964">
    <property type="protein sequence ID" value="ADG74352.1"/>
    <property type="molecule type" value="Genomic_DNA"/>
</dbReference>
<gene>
    <name evidence="2" type="ordered locus">Cfla_1454</name>
</gene>
<feature type="transmembrane region" description="Helical" evidence="1">
    <location>
        <begin position="118"/>
        <end position="136"/>
    </location>
</feature>
<accession>D5UD15</accession>
<reference evidence="2 3" key="1">
    <citation type="journal article" date="2010" name="Stand. Genomic Sci.">
        <title>Complete genome sequence of Cellulomonas flavigena type strain (134).</title>
        <authorList>
            <person name="Abt B."/>
            <person name="Foster B."/>
            <person name="Lapidus A."/>
            <person name="Clum A."/>
            <person name="Sun H."/>
            <person name="Pukall R."/>
            <person name="Lucas S."/>
            <person name="Glavina Del Rio T."/>
            <person name="Nolan M."/>
            <person name="Tice H."/>
            <person name="Cheng J.F."/>
            <person name="Pitluck S."/>
            <person name="Liolios K."/>
            <person name="Ivanova N."/>
            <person name="Mavromatis K."/>
            <person name="Ovchinnikova G."/>
            <person name="Pati A."/>
            <person name="Goodwin L."/>
            <person name="Chen A."/>
            <person name="Palaniappan K."/>
            <person name="Land M."/>
            <person name="Hauser L."/>
            <person name="Chang Y.J."/>
            <person name="Jeffries C.D."/>
            <person name="Rohde M."/>
            <person name="Goker M."/>
            <person name="Woyke T."/>
            <person name="Bristow J."/>
            <person name="Eisen J.A."/>
            <person name="Markowitz V."/>
            <person name="Hugenholtz P."/>
            <person name="Kyrpides N.C."/>
            <person name="Klenk H.P."/>
        </authorList>
    </citation>
    <scope>NUCLEOTIDE SEQUENCE [LARGE SCALE GENOMIC DNA]</scope>
    <source>
        <strain evidence="3">ATCC 482 / DSM 20109 / BCRC 11376 / JCM 18109 / NBRC 3775 / NCIMB 8073 / NRS 134</strain>
    </source>
</reference>
<feature type="transmembrane region" description="Helical" evidence="1">
    <location>
        <begin position="47"/>
        <end position="70"/>
    </location>
</feature>
<feature type="transmembrane region" description="Helical" evidence="1">
    <location>
        <begin position="91"/>
        <end position="112"/>
    </location>
</feature>
<dbReference type="Pfam" id="PF11188">
    <property type="entry name" value="DUF2975"/>
    <property type="match status" value="1"/>
</dbReference>
<dbReference type="InterPro" id="IPR021354">
    <property type="entry name" value="DUF2975"/>
</dbReference>
<dbReference type="HOGENOM" id="CLU_1666244_0_0_11"/>
<evidence type="ECO:0000313" key="2">
    <source>
        <dbReference type="EMBL" id="ADG74352.1"/>
    </source>
</evidence>
<dbReference type="eggNOG" id="ENOG503316W">
    <property type="taxonomic scope" value="Bacteria"/>
</dbReference>
<keyword evidence="3" id="KW-1185">Reference proteome</keyword>
<evidence type="ECO:0000313" key="3">
    <source>
        <dbReference type="Proteomes" id="UP000000849"/>
    </source>
</evidence>
<protein>
    <submittedName>
        <fullName evidence="2">Integral membrane protein</fullName>
    </submittedName>
</protein>
<keyword evidence="1" id="KW-0812">Transmembrane</keyword>
<name>D5UD15_CELFN</name>
<sequence>MTTLLRALLRVALGALLLGALVLQTQLPLLAEQLGGGYAETAHLVVPYAAAGIAALACLQVALVAVWWLVTRVERDEIFAPRARRGLDAGVGALLLGAVCAAAPMVHLLFVVGVGGPGILLGLLGCVAGAVAVALLGRTLRAVLGAAVADHAELAAVV</sequence>
<dbReference type="AlphaFoldDB" id="D5UD15"/>
<organism evidence="2 3">
    <name type="scientific">Cellulomonas flavigena (strain ATCC 482 / DSM 20109 / BCRC 11376 / JCM 18109 / NBRC 3775 / NCIMB 8073 / NRS 134)</name>
    <dbReference type="NCBI Taxonomy" id="446466"/>
    <lineage>
        <taxon>Bacteria</taxon>
        <taxon>Bacillati</taxon>
        <taxon>Actinomycetota</taxon>
        <taxon>Actinomycetes</taxon>
        <taxon>Micrococcales</taxon>
        <taxon>Cellulomonadaceae</taxon>
        <taxon>Cellulomonas</taxon>
    </lineage>
</organism>
<dbReference type="Proteomes" id="UP000000849">
    <property type="component" value="Chromosome"/>
</dbReference>
<dbReference type="STRING" id="446466.Cfla_1454"/>
<keyword evidence="1" id="KW-1133">Transmembrane helix</keyword>
<dbReference type="RefSeq" id="WP_013116686.1">
    <property type="nucleotide sequence ID" value="NC_014151.1"/>
</dbReference>
<evidence type="ECO:0000256" key="1">
    <source>
        <dbReference type="SAM" id="Phobius"/>
    </source>
</evidence>
<dbReference type="KEGG" id="cfl:Cfla_1454"/>
<proteinExistence type="predicted"/>
<keyword evidence="1" id="KW-0472">Membrane</keyword>